<evidence type="ECO:0000256" key="13">
    <source>
        <dbReference type="SAM" id="Phobius"/>
    </source>
</evidence>
<keyword evidence="16" id="KW-1185">Reference proteome</keyword>
<dbReference type="Gene3D" id="3.30.565.10">
    <property type="entry name" value="Histidine kinase-like ATPase, C-terminal domain"/>
    <property type="match status" value="1"/>
</dbReference>
<evidence type="ECO:0000256" key="4">
    <source>
        <dbReference type="ARBA" id="ARBA00022553"/>
    </source>
</evidence>
<evidence type="ECO:0000313" key="15">
    <source>
        <dbReference type="EMBL" id="RJG01495.1"/>
    </source>
</evidence>
<evidence type="ECO:0000256" key="3">
    <source>
        <dbReference type="ARBA" id="ARBA00012438"/>
    </source>
</evidence>
<dbReference type="EMBL" id="QYUQ01000002">
    <property type="protein sequence ID" value="RJG01495.1"/>
    <property type="molecule type" value="Genomic_DNA"/>
</dbReference>
<dbReference type="EC" id="2.7.13.3" evidence="3"/>
<evidence type="ECO:0000256" key="1">
    <source>
        <dbReference type="ARBA" id="ARBA00000085"/>
    </source>
</evidence>
<organism evidence="15 16">
    <name type="scientific">Noviherbaspirillum sedimenti</name>
    <dbReference type="NCBI Taxonomy" id="2320865"/>
    <lineage>
        <taxon>Bacteria</taxon>
        <taxon>Pseudomonadati</taxon>
        <taxon>Pseudomonadota</taxon>
        <taxon>Betaproteobacteria</taxon>
        <taxon>Burkholderiales</taxon>
        <taxon>Oxalobacteraceae</taxon>
        <taxon>Noviherbaspirillum</taxon>
    </lineage>
</organism>
<name>A0A3A3G1H8_9BURK</name>
<dbReference type="SUPFAM" id="SSF55874">
    <property type="entry name" value="ATPase domain of HSP90 chaperone/DNA topoisomerase II/histidine kinase"/>
    <property type="match status" value="1"/>
</dbReference>
<evidence type="ECO:0000256" key="9">
    <source>
        <dbReference type="ARBA" id="ARBA00022840"/>
    </source>
</evidence>
<dbReference type="InterPro" id="IPR004358">
    <property type="entry name" value="Sig_transdc_His_kin-like_C"/>
</dbReference>
<dbReference type="InterPro" id="IPR050428">
    <property type="entry name" value="TCS_sensor_his_kinase"/>
</dbReference>
<evidence type="ECO:0000256" key="2">
    <source>
        <dbReference type="ARBA" id="ARBA00004141"/>
    </source>
</evidence>
<evidence type="ECO:0000256" key="12">
    <source>
        <dbReference type="ARBA" id="ARBA00023136"/>
    </source>
</evidence>
<dbReference type="CDD" id="cd00075">
    <property type="entry name" value="HATPase"/>
    <property type="match status" value="1"/>
</dbReference>
<keyword evidence="9" id="KW-0067">ATP-binding</keyword>
<gene>
    <name evidence="15" type="ORF">D3878_07765</name>
</gene>
<evidence type="ECO:0000256" key="10">
    <source>
        <dbReference type="ARBA" id="ARBA00022989"/>
    </source>
</evidence>
<dbReference type="GO" id="GO:0000155">
    <property type="term" value="F:phosphorelay sensor kinase activity"/>
    <property type="evidence" value="ECO:0007669"/>
    <property type="project" value="InterPro"/>
</dbReference>
<dbReference type="PANTHER" id="PTHR45436">
    <property type="entry name" value="SENSOR HISTIDINE KINASE YKOH"/>
    <property type="match status" value="1"/>
</dbReference>
<feature type="transmembrane region" description="Helical" evidence="13">
    <location>
        <begin position="139"/>
        <end position="160"/>
    </location>
</feature>
<keyword evidence="4" id="KW-0597">Phosphoprotein</keyword>
<dbReference type="SMART" id="SM00387">
    <property type="entry name" value="HATPase_c"/>
    <property type="match status" value="1"/>
</dbReference>
<dbReference type="OrthoDB" id="8583694at2"/>
<dbReference type="PRINTS" id="PR00344">
    <property type="entry name" value="BCTRLSENSOR"/>
</dbReference>
<dbReference type="RefSeq" id="WP_119784943.1">
    <property type="nucleotide sequence ID" value="NZ_QYUQ01000002.1"/>
</dbReference>
<comment type="subcellular location">
    <subcellularLocation>
        <location evidence="2">Membrane</location>
        <topology evidence="2">Multi-pass membrane protein</topology>
    </subcellularLocation>
</comment>
<dbReference type="AlphaFoldDB" id="A0A3A3G1H8"/>
<accession>A0A3A3G1H8</accession>
<keyword evidence="10 13" id="KW-1133">Transmembrane helix</keyword>
<dbReference type="Pfam" id="PF02518">
    <property type="entry name" value="HATPase_c"/>
    <property type="match status" value="1"/>
</dbReference>
<dbReference type="CDD" id="cd00082">
    <property type="entry name" value="HisKA"/>
    <property type="match status" value="1"/>
</dbReference>
<dbReference type="PANTHER" id="PTHR45436:SF14">
    <property type="entry name" value="SENSOR PROTEIN QSEC"/>
    <property type="match status" value="1"/>
</dbReference>
<keyword evidence="8 15" id="KW-0418">Kinase</keyword>
<protein>
    <recommendedName>
        <fullName evidence="3">histidine kinase</fullName>
        <ecNumber evidence="3">2.7.13.3</ecNumber>
    </recommendedName>
</protein>
<evidence type="ECO:0000256" key="8">
    <source>
        <dbReference type="ARBA" id="ARBA00022777"/>
    </source>
</evidence>
<dbReference type="Gene3D" id="1.10.287.130">
    <property type="match status" value="1"/>
</dbReference>
<dbReference type="InterPro" id="IPR036097">
    <property type="entry name" value="HisK_dim/P_sf"/>
</dbReference>
<dbReference type="SMART" id="SM00388">
    <property type="entry name" value="HisKA"/>
    <property type="match status" value="1"/>
</dbReference>
<dbReference type="InterPro" id="IPR036890">
    <property type="entry name" value="HATPase_C_sf"/>
</dbReference>
<keyword evidence="12 13" id="KW-0472">Membrane</keyword>
<evidence type="ECO:0000256" key="7">
    <source>
        <dbReference type="ARBA" id="ARBA00022741"/>
    </source>
</evidence>
<comment type="caution">
    <text evidence="15">The sequence shown here is derived from an EMBL/GenBank/DDBJ whole genome shotgun (WGS) entry which is preliminary data.</text>
</comment>
<keyword evidence="11" id="KW-0902">Two-component regulatory system</keyword>
<comment type="catalytic activity">
    <reaction evidence="1">
        <text>ATP + protein L-histidine = ADP + protein N-phospho-L-histidine.</text>
        <dbReference type="EC" id="2.7.13.3"/>
    </reaction>
</comment>
<evidence type="ECO:0000256" key="6">
    <source>
        <dbReference type="ARBA" id="ARBA00022692"/>
    </source>
</evidence>
<keyword evidence="7" id="KW-0547">Nucleotide-binding</keyword>
<evidence type="ECO:0000256" key="11">
    <source>
        <dbReference type="ARBA" id="ARBA00023012"/>
    </source>
</evidence>
<dbReference type="PROSITE" id="PS50109">
    <property type="entry name" value="HIS_KIN"/>
    <property type="match status" value="1"/>
</dbReference>
<proteinExistence type="predicted"/>
<evidence type="ECO:0000259" key="14">
    <source>
        <dbReference type="PROSITE" id="PS50109"/>
    </source>
</evidence>
<evidence type="ECO:0000313" key="16">
    <source>
        <dbReference type="Proteomes" id="UP000266327"/>
    </source>
</evidence>
<keyword evidence="5" id="KW-0808">Transferase</keyword>
<dbReference type="SUPFAM" id="SSF47384">
    <property type="entry name" value="Homodimeric domain of signal transducing histidine kinase"/>
    <property type="match status" value="1"/>
</dbReference>
<reference evidence="16" key="1">
    <citation type="submission" date="2018-09" db="EMBL/GenBank/DDBJ databases">
        <authorList>
            <person name="Zhu H."/>
        </authorList>
    </citation>
    <scope>NUCLEOTIDE SEQUENCE [LARGE SCALE GENOMIC DNA]</scope>
    <source>
        <strain evidence="16">K1S02-23</strain>
    </source>
</reference>
<dbReference type="Proteomes" id="UP000266327">
    <property type="component" value="Unassembled WGS sequence"/>
</dbReference>
<keyword evidence="6 13" id="KW-0812">Transmembrane</keyword>
<dbReference type="Pfam" id="PF00512">
    <property type="entry name" value="HisKA"/>
    <property type="match status" value="1"/>
</dbReference>
<dbReference type="GO" id="GO:0005886">
    <property type="term" value="C:plasma membrane"/>
    <property type="evidence" value="ECO:0007669"/>
    <property type="project" value="TreeGrafter"/>
</dbReference>
<dbReference type="InterPro" id="IPR003594">
    <property type="entry name" value="HATPase_dom"/>
</dbReference>
<sequence>MNSIRNTLLVWLLVGVSTAIGLAAAVVYDRARQEANELSDKQMKQMVASLPQPPGPVATTRTNQNSQRDDFVVQVWDSANGFRLYNSHGIVNLPQPMIPGFHDQYVEKTEWRIYNARLGETIVQVAQLASARHELAASVALRTVAPLILLLPFLAVLIWVTVGRSLDAVKIVAAQVQSREANALNDIPDYELPREIQPLTHAFNALLSRLRRAAAAQSAFIADAAHEFKTPLTALKLQVQLAERADTDEECRQAFADLKGGLERTSHLVHQLLTHARQDPAVPRRVSDRIDLVALVHCVAVYFAPIAVDRGIDLGVKAADPTSAHVHGNPESLRIMLNNLVDNAVRYTPAGGLVDISVQAYPGGFAVVVEDTGPGIPDEELLRVMDRFYRVPGTPSEGSGLGLAIVRQIANAHGAEIRLRNGTSGKRGLHAEVIFRAEI</sequence>
<dbReference type="InterPro" id="IPR003661">
    <property type="entry name" value="HisK_dim/P_dom"/>
</dbReference>
<dbReference type="InterPro" id="IPR005467">
    <property type="entry name" value="His_kinase_dom"/>
</dbReference>
<evidence type="ECO:0000256" key="5">
    <source>
        <dbReference type="ARBA" id="ARBA00022679"/>
    </source>
</evidence>
<feature type="domain" description="Histidine kinase" evidence="14">
    <location>
        <begin position="223"/>
        <end position="439"/>
    </location>
</feature>
<dbReference type="GO" id="GO:0005524">
    <property type="term" value="F:ATP binding"/>
    <property type="evidence" value="ECO:0007669"/>
    <property type="project" value="UniProtKB-KW"/>
</dbReference>